<sequence>MNPSLDATFALLRSRILLRLQDRGWPSMASPFCEVRLTHGE</sequence>
<dbReference type="RefSeq" id="WP_282720109.1">
    <property type="nucleotide sequence ID" value="NZ_JASCQO010000010.1"/>
</dbReference>
<dbReference type="EMBL" id="JASCQO010000010">
    <property type="protein sequence ID" value="MDI5932546.1"/>
    <property type="molecule type" value="Genomic_DNA"/>
</dbReference>
<protein>
    <submittedName>
        <fullName evidence="1">Uncharacterized protein</fullName>
    </submittedName>
</protein>
<gene>
    <name evidence="1" type="ORF">QLQ84_01965</name>
</gene>
<accession>A0ABT6VEZ1</accession>
<reference evidence="1 2" key="1">
    <citation type="submission" date="2023-04" db="EMBL/GenBank/DDBJ databases">
        <title>Halomonas strains isolated from rhizosphere soil.</title>
        <authorList>
            <person name="Xu L."/>
            <person name="Sun J.-Q."/>
        </authorList>
    </citation>
    <scope>NUCLEOTIDE SEQUENCE [LARGE SCALE GENOMIC DNA]</scope>
    <source>
        <strain evidence="1 2">LN1S58</strain>
    </source>
</reference>
<keyword evidence="2" id="KW-1185">Reference proteome</keyword>
<organism evidence="1 2">
    <name type="scientific">Halomonas kalidii</name>
    <dbReference type="NCBI Taxonomy" id="3043293"/>
    <lineage>
        <taxon>Bacteria</taxon>
        <taxon>Pseudomonadati</taxon>
        <taxon>Pseudomonadota</taxon>
        <taxon>Gammaproteobacteria</taxon>
        <taxon>Oceanospirillales</taxon>
        <taxon>Halomonadaceae</taxon>
        <taxon>Halomonas</taxon>
    </lineage>
</organism>
<evidence type="ECO:0000313" key="2">
    <source>
        <dbReference type="Proteomes" id="UP001244242"/>
    </source>
</evidence>
<name>A0ABT6VEZ1_9GAMM</name>
<dbReference type="Proteomes" id="UP001244242">
    <property type="component" value="Unassembled WGS sequence"/>
</dbReference>
<proteinExistence type="predicted"/>
<evidence type="ECO:0000313" key="1">
    <source>
        <dbReference type="EMBL" id="MDI5932546.1"/>
    </source>
</evidence>
<comment type="caution">
    <text evidence="1">The sequence shown here is derived from an EMBL/GenBank/DDBJ whole genome shotgun (WGS) entry which is preliminary data.</text>
</comment>